<reference evidence="3" key="1">
    <citation type="submission" date="2020-06" db="EMBL/GenBank/DDBJ databases">
        <authorList>
            <person name="Li T."/>
            <person name="Hu X."/>
            <person name="Zhang T."/>
            <person name="Song X."/>
            <person name="Zhang H."/>
            <person name="Dai N."/>
            <person name="Sheng W."/>
            <person name="Hou X."/>
            <person name="Wei L."/>
        </authorList>
    </citation>
    <scope>NUCLEOTIDE SEQUENCE</scope>
    <source>
        <strain evidence="3">G02</strain>
        <tissue evidence="3">Leaf</tissue>
    </source>
</reference>
<gene>
    <name evidence="3" type="ORF">Sradi_4746800</name>
</gene>
<comment type="caution">
    <text evidence="3">The sequence shown here is derived from an EMBL/GenBank/DDBJ whole genome shotgun (WGS) entry which is preliminary data.</text>
</comment>
<sequence length="391" mass="43385">MPTFATVPLENLLEPGARGSLKKPLFRTHQGDPNPDPDQRNGGPRHLYISPALYVTPVQAPIPEYCSTDPLSPSPYVVNHKRRRGGHETRRVGPDEVEELQEGDGFSLEVGEEVGDNFVNEDLNANDDDVDDCDDDDEVFRDPRSDAMSVGSEAGANDFGGGRQIESCSFVSAPGEFFDADDGFSSDGSFSNIPSSGSRVESELRTTRLSILEEIERRKAAEENFILMRSQWERISNLMSQAGLNFPAPPTASDNMQLDNNSIDQFSQEVVVARFVAEAIGRGQARAEAEEAAATIIDSKDQEVLRLRDRLQYYETVNHELSQRKLVEVVRRQQERKKSRRRWIWSLMGLSIAIGASFVTYSCIPHTSKYLSSLESGDLTDNSCVSPSDTS</sequence>
<dbReference type="AlphaFoldDB" id="A0AAW2MWX9"/>
<feature type="region of interest" description="Disordered" evidence="1">
    <location>
        <begin position="1"/>
        <end position="45"/>
    </location>
</feature>
<name>A0AAW2MWX9_SESRA</name>
<evidence type="ECO:0000256" key="2">
    <source>
        <dbReference type="SAM" id="Phobius"/>
    </source>
</evidence>
<accession>A0AAW2MWX9</accession>
<reference evidence="3" key="2">
    <citation type="journal article" date="2024" name="Plant">
        <title>Genomic evolution and insights into agronomic trait innovations of Sesamum species.</title>
        <authorList>
            <person name="Miao H."/>
            <person name="Wang L."/>
            <person name="Qu L."/>
            <person name="Liu H."/>
            <person name="Sun Y."/>
            <person name="Le M."/>
            <person name="Wang Q."/>
            <person name="Wei S."/>
            <person name="Zheng Y."/>
            <person name="Lin W."/>
            <person name="Duan Y."/>
            <person name="Cao H."/>
            <person name="Xiong S."/>
            <person name="Wang X."/>
            <person name="Wei L."/>
            <person name="Li C."/>
            <person name="Ma Q."/>
            <person name="Ju M."/>
            <person name="Zhao R."/>
            <person name="Li G."/>
            <person name="Mu C."/>
            <person name="Tian Q."/>
            <person name="Mei H."/>
            <person name="Zhang T."/>
            <person name="Gao T."/>
            <person name="Zhang H."/>
        </authorList>
    </citation>
    <scope>NUCLEOTIDE SEQUENCE</scope>
    <source>
        <strain evidence="3">G02</strain>
    </source>
</reference>
<evidence type="ECO:0000313" key="3">
    <source>
        <dbReference type="EMBL" id="KAL0335349.1"/>
    </source>
</evidence>
<dbReference type="PANTHER" id="PTHR35490">
    <property type="entry name" value="BACTERIOPHAGE N4 ADSORPTION B PROTEIN"/>
    <property type="match status" value="1"/>
</dbReference>
<dbReference type="PANTHER" id="PTHR35490:SF3">
    <property type="entry name" value="(WILD MALAYSIAN BANANA) HYPOTHETICAL PROTEIN"/>
    <property type="match status" value="1"/>
</dbReference>
<protein>
    <submittedName>
        <fullName evidence="3">Uncharacterized protein</fullName>
    </submittedName>
</protein>
<keyword evidence="2" id="KW-0472">Membrane</keyword>
<keyword evidence="2" id="KW-1133">Transmembrane helix</keyword>
<feature type="region of interest" description="Disordered" evidence="1">
    <location>
        <begin position="141"/>
        <end position="161"/>
    </location>
</feature>
<keyword evidence="2" id="KW-0812">Transmembrane</keyword>
<organism evidence="3">
    <name type="scientific">Sesamum radiatum</name>
    <name type="common">Black benniseed</name>
    <dbReference type="NCBI Taxonomy" id="300843"/>
    <lineage>
        <taxon>Eukaryota</taxon>
        <taxon>Viridiplantae</taxon>
        <taxon>Streptophyta</taxon>
        <taxon>Embryophyta</taxon>
        <taxon>Tracheophyta</taxon>
        <taxon>Spermatophyta</taxon>
        <taxon>Magnoliopsida</taxon>
        <taxon>eudicotyledons</taxon>
        <taxon>Gunneridae</taxon>
        <taxon>Pentapetalae</taxon>
        <taxon>asterids</taxon>
        <taxon>lamiids</taxon>
        <taxon>Lamiales</taxon>
        <taxon>Pedaliaceae</taxon>
        <taxon>Sesamum</taxon>
    </lineage>
</organism>
<feature type="transmembrane region" description="Helical" evidence="2">
    <location>
        <begin position="343"/>
        <end position="364"/>
    </location>
</feature>
<proteinExistence type="predicted"/>
<dbReference type="EMBL" id="JACGWJ010000021">
    <property type="protein sequence ID" value="KAL0335349.1"/>
    <property type="molecule type" value="Genomic_DNA"/>
</dbReference>
<evidence type="ECO:0000256" key="1">
    <source>
        <dbReference type="SAM" id="MobiDB-lite"/>
    </source>
</evidence>